<reference evidence="2 3" key="1">
    <citation type="submission" date="2016-10" db="EMBL/GenBank/DDBJ databases">
        <authorList>
            <person name="de Groot N.N."/>
        </authorList>
    </citation>
    <scope>NUCLEOTIDE SEQUENCE [LARGE SCALE GENOMIC DNA]</scope>
    <source>
        <strain evidence="2 3">CGMCC 1.10836</strain>
    </source>
</reference>
<dbReference type="SUPFAM" id="SSF48452">
    <property type="entry name" value="TPR-like"/>
    <property type="match status" value="1"/>
</dbReference>
<dbReference type="Gene3D" id="1.25.40.10">
    <property type="entry name" value="Tetratricopeptide repeat domain"/>
    <property type="match status" value="1"/>
</dbReference>
<dbReference type="NCBIfam" id="TIGR02795">
    <property type="entry name" value="tol_pal_ybgF"/>
    <property type="match status" value="1"/>
</dbReference>
<dbReference type="InterPro" id="IPR034706">
    <property type="entry name" value="CpoB"/>
</dbReference>
<feature type="chain" id="PRO_5010391425" description="Cell division coordinator CpoB" evidence="1">
    <location>
        <begin position="21"/>
        <end position="272"/>
    </location>
</feature>
<dbReference type="GO" id="GO:0030288">
    <property type="term" value="C:outer membrane-bounded periplasmic space"/>
    <property type="evidence" value="ECO:0007669"/>
    <property type="project" value="UniProtKB-UniRule"/>
</dbReference>
<organism evidence="2 3">
    <name type="scientific">Pseudorhodobacter antarcticus</name>
    <dbReference type="NCBI Taxonomy" id="1077947"/>
    <lineage>
        <taxon>Bacteria</taxon>
        <taxon>Pseudomonadati</taxon>
        <taxon>Pseudomonadota</taxon>
        <taxon>Alphaproteobacteria</taxon>
        <taxon>Rhodobacterales</taxon>
        <taxon>Paracoccaceae</taxon>
        <taxon>Pseudorhodobacter</taxon>
    </lineage>
</organism>
<accession>A0A1H8HZW9</accession>
<dbReference type="InterPro" id="IPR014162">
    <property type="entry name" value="CpoB_C"/>
</dbReference>
<gene>
    <name evidence="1" type="primary">cpoB</name>
    <name evidence="2" type="ORF">SAMN05216227_101857</name>
</gene>
<evidence type="ECO:0000313" key="2">
    <source>
        <dbReference type="EMBL" id="SEN61148.1"/>
    </source>
</evidence>
<comment type="function">
    <text evidence="1">Mediates coordination of peptidoglycan synthesis and outer membrane constriction during cell division.</text>
</comment>
<keyword evidence="1" id="KW-0132">Cell division</keyword>
<evidence type="ECO:0000256" key="1">
    <source>
        <dbReference type="HAMAP-Rule" id="MF_02066"/>
    </source>
</evidence>
<keyword evidence="3" id="KW-1185">Reference proteome</keyword>
<evidence type="ECO:0000313" key="3">
    <source>
        <dbReference type="Proteomes" id="UP000183002"/>
    </source>
</evidence>
<dbReference type="Pfam" id="PF13174">
    <property type="entry name" value="TPR_6"/>
    <property type="match status" value="1"/>
</dbReference>
<comment type="similarity">
    <text evidence="1">Belongs to the CpoB family.</text>
</comment>
<protein>
    <recommendedName>
        <fullName evidence="1">Cell division coordinator CpoB</fullName>
    </recommendedName>
</protein>
<dbReference type="GO" id="GO:0043093">
    <property type="term" value="P:FtsZ-dependent cytokinesis"/>
    <property type="evidence" value="ECO:0007669"/>
    <property type="project" value="UniProtKB-UniRule"/>
</dbReference>
<dbReference type="AlphaFoldDB" id="A0A1H8HZW9"/>
<feature type="signal peptide" evidence="1">
    <location>
        <begin position="1"/>
        <end position="20"/>
    </location>
</feature>
<dbReference type="HAMAP" id="MF_02066">
    <property type="entry name" value="CpoB"/>
    <property type="match status" value="1"/>
</dbReference>
<sequence precursor="true">MQMRAVFAIILAVVPLAGFAQDRAQTLADIRQELSGLGASVQGLRSELATTGNSGGGNFGGSLLDRVDAIEAALAQLTAKTENLEFRINQVVTDGTNRLGDLEFRVVELEGGDLGAVGQTAPLGGGALAAPTIAAPPAAAAGGSLATNEQADFDRAKGVLGQSDFRGAADLFATFAQTYTGGPLTAEAHYYRGEALSNLGETSEAARAWLEAFSGDMTGARAPESLLKVGQALAELGQGPEACVTLQEVGVRFPNDPAAGQAATAALGLGCQ</sequence>
<dbReference type="EMBL" id="FOCO01000018">
    <property type="protein sequence ID" value="SEN61148.1"/>
    <property type="molecule type" value="Genomic_DNA"/>
</dbReference>
<dbReference type="Proteomes" id="UP000183002">
    <property type="component" value="Unassembled WGS sequence"/>
</dbReference>
<name>A0A1H8HZW9_9RHOB</name>
<dbReference type="STRING" id="1077947.SAMN05216227_101857"/>
<keyword evidence="1" id="KW-0131">Cell cycle</keyword>
<keyword evidence="1" id="KW-0574">Periplasm</keyword>
<keyword evidence="1" id="KW-0732">Signal</keyword>
<proteinExistence type="inferred from homology"/>
<dbReference type="InterPro" id="IPR011990">
    <property type="entry name" value="TPR-like_helical_dom_sf"/>
</dbReference>
<comment type="subcellular location">
    <subcellularLocation>
        <location evidence="1">Periplasm</location>
    </subcellularLocation>
</comment>
<dbReference type="InterPro" id="IPR019734">
    <property type="entry name" value="TPR_rpt"/>
</dbReference>